<evidence type="ECO:0000313" key="2">
    <source>
        <dbReference type="EMBL" id="CAJ1961659.1"/>
    </source>
</evidence>
<keyword evidence="3" id="KW-1185">Reference proteome</keyword>
<comment type="caution">
    <text evidence="2">The sequence shown here is derived from an EMBL/GenBank/DDBJ whole genome shotgun (WGS) entry which is preliminary data.</text>
</comment>
<reference evidence="2" key="1">
    <citation type="submission" date="2023-08" db="EMBL/GenBank/DDBJ databases">
        <authorList>
            <person name="Audoor S."/>
            <person name="Bilcke G."/>
        </authorList>
    </citation>
    <scope>NUCLEOTIDE SEQUENCE</scope>
</reference>
<feature type="region of interest" description="Disordered" evidence="1">
    <location>
        <begin position="217"/>
        <end position="243"/>
    </location>
</feature>
<protein>
    <submittedName>
        <fullName evidence="2">Uncharacterized protein</fullName>
    </submittedName>
</protein>
<feature type="region of interest" description="Disordered" evidence="1">
    <location>
        <begin position="49"/>
        <end position="68"/>
    </location>
</feature>
<evidence type="ECO:0000313" key="3">
    <source>
        <dbReference type="Proteomes" id="UP001295423"/>
    </source>
</evidence>
<feature type="compositionally biased region" description="Low complexity" evidence="1">
    <location>
        <begin position="227"/>
        <end position="240"/>
    </location>
</feature>
<sequence>MLASSRRGGLQASRSITRGSRVEMNAQHRSSSTTSSSSRLVVSRRAWQAHTKTLPSRPKATKKKADEKPWPREYQLAGYAAAAIFIPYSLLWFALSNPTAREQMEEIAPGLVDSPRMRKHFGELEWDVQAYGDKDEGIIPAFYHYPGESGYRERQKEATVQERNKAQVEANLYLQSDETSSVETKKVAASTLANPECLKQAFGVANDYSEAKVALEFPSDDEDDGGSAESTSGGELSLSDQLSTDFVEEDPTLRLRQEHHTFSSWHYIPTLSAEEKKAQAQSQSMSDLDVDIARLEYTIGEVERDMKDPNCTKDRDTMDEDRSKARSELRKLKWRRRLGIK</sequence>
<feature type="compositionally biased region" description="Low complexity" evidence="1">
    <location>
        <begin position="29"/>
        <end position="43"/>
    </location>
</feature>
<accession>A0AAD2G3N7</accession>
<feature type="region of interest" description="Disordered" evidence="1">
    <location>
        <begin position="1"/>
        <end position="43"/>
    </location>
</feature>
<dbReference type="Proteomes" id="UP001295423">
    <property type="component" value="Unassembled WGS sequence"/>
</dbReference>
<dbReference type="AlphaFoldDB" id="A0AAD2G3N7"/>
<proteinExistence type="predicted"/>
<organism evidence="2 3">
    <name type="scientific">Cylindrotheca closterium</name>
    <dbReference type="NCBI Taxonomy" id="2856"/>
    <lineage>
        <taxon>Eukaryota</taxon>
        <taxon>Sar</taxon>
        <taxon>Stramenopiles</taxon>
        <taxon>Ochrophyta</taxon>
        <taxon>Bacillariophyta</taxon>
        <taxon>Bacillariophyceae</taxon>
        <taxon>Bacillariophycidae</taxon>
        <taxon>Bacillariales</taxon>
        <taxon>Bacillariaceae</taxon>
        <taxon>Cylindrotheca</taxon>
    </lineage>
</organism>
<dbReference type="EMBL" id="CAKOGP040002091">
    <property type="protein sequence ID" value="CAJ1961659.1"/>
    <property type="molecule type" value="Genomic_DNA"/>
</dbReference>
<evidence type="ECO:0000256" key="1">
    <source>
        <dbReference type="SAM" id="MobiDB-lite"/>
    </source>
</evidence>
<gene>
    <name evidence="2" type="ORF">CYCCA115_LOCUS19307</name>
</gene>
<name>A0AAD2G3N7_9STRA</name>
<feature type="region of interest" description="Disordered" evidence="1">
    <location>
        <begin position="303"/>
        <end position="326"/>
    </location>
</feature>